<dbReference type="Gene3D" id="1.20.58.1000">
    <property type="entry name" value="Metal-sensitive repressor, helix protomer"/>
    <property type="match status" value="1"/>
</dbReference>
<evidence type="ECO:0000313" key="7">
    <source>
        <dbReference type="EMBL" id="CAA9566104.1"/>
    </source>
</evidence>
<evidence type="ECO:0000256" key="6">
    <source>
        <dbReference type="ARBA" id="ARBA00041544"/>
    </source>
</evidence>
<dbReference type="Pfam" id="PF02583">
    <property type="entry name" value="Trns_repr_metal"/>
    <property type="match status" value="1"/>
</dbReference>
<dbReference type="InterPro" id="IPR003735">
    <property type="entry name" value="Metal_Tscrpt_repr"/>
</dbReference>
<name>A0A6J4V5Q1_9DEIN</name>
<protein>
    <recommendedName>
        <fullName evidence="5">Copper-sensing transcriptional repressor CsoR</fullName>
    </recommendedName>
    <alternativeName>
        <fullName evidence="6">Copper-sensitive operon repressor</fullName>
    </alternativeName>
</protein>
<evidence type="ECO:0000256" key="4">
    <source>
        <dbReference type="ARBA" id="ARBA00022723"/>
    </source>
</evidence>
<keyword evidence="4" id="KW-0479">Metal-binding</keyword>
<evidence type="ECO:0000256" key="2">
    <source>
        <dbReference type="ARBA" id="ARBA00011738"/>
    </source>
</evidence>
<dbReference type="GO" id="GO:0005737">
    <property type="term" value="C:cytoplasm"/>
    <property type="evidence" value="ECO:0007669"/>
    <property type="project" value="UniProtKB-SubCell"/>
</dbReference>
<dbReference type="InterPro" id="IPR038390">
    <property type="entry name" value="Metal_Tscrpt_repr_sf"/>
</dbReference>
<evidence type="ECO:0000256" key="5">
    <source>
        <dbReference type="ARBA" id="ARBA00039938"/>
    </source>
</evidence>
<dbReference type="EMBL" id="CADCWP010000078">
    <property type="protein sequence ID" value="CAA9566104.1"/>
    <property type="molecule type" value="Genomic_DNA"/>
</dbReference>
<organism evidence="7">
    <name type="scientific">uncultured Truepera sp</name>
    <dbReference type="NCBI Taxonomy" id="543023"/>
    <lineage>
        <taxon>Bacteria</taxon>
        <taxon>Thermotogati</taxon>
        <taxon>Deinococcota</taxon>
        <taxon>Deinococci</taxon>
        <taxon>Trueperales</taxon>
        <taxon>Trueperaceae</taxon>
        <taxon>Truepera</taxon>
        <taxon>environmental samples</taxon>
    </lineage>
</organism>
<sequence>MPTETCLHLDADVRQDAIKRLKSAKGHLEGVLRMLDDESVYCVDVLKQVKAVQGALSKVNEGVLRAHIRDHVATAALRGDSEAIVSELMEALKYQARV</sequence>
<dbReference type="PANTHER" id="PTHR33677">
    <property type="entry name" value="TRANSCRIPTIONAL REPRESSOR FRMR-RELATED"/>
    <property type="match status" value="1"/>
</dbReference>
<dbReference type="GO" id="GO:0045892">
    <property type="term" value="P:negative regulation of DNA-templated transcription"/>
    <property type="evidence" value="ECO:0007669"/>
    <property type="project" value="UniProtKB-ARBA"/>
</dbReference>
<dbReference type="GO" id="GO:0003677">
    <property type="term" value="F:DNA binding"/>
    <property type="evidence" value="ECO:0007669"/>
    <property type="project" value="InterPro"/>
</dbReference>
<gene>
    <name evidence="7" type="ORF">AVDCRST_MAG86-1072</name>
</gene>
<dbReference type="CDD" id="cd10151">
    <property type="entry name" value="TthCsoR-like_DUF156"/>
    <property type="match status" value="1"/>
</dbReference>
<evidence type="ECO:0000256" key="3">
    <source>
        <dbReference type="ARBA" id="ARBA00022490"/>
    </source>
</evidence>
<proteinExistence type="predicted"/>
<dbReference type="AlphaFoldDB" id="A0A6J4V5Q1"/>
<dbReference type="PANTHER" id="PTHR33677:SF4">
    <property type="entry name" value="COPPER-SENSING TRANSCRIPTIONAL REPRESSOR CSOR"/>
    <property type="match status" value="1"/>
</dbReference>
<reference evidence="7" key="1">
    <citation type="submission" date="2020-02" db="EMBL/GenBank/DDBJ databases">
        <authorList>
            <person name="Meier V. D."/>
        </authorList>
    </citation>
    <scope>NUCLEOTIDE SEQUENCE</scope>
    <source>
        <strain evidence="7">AVDCRST_MAG86</strain>
    </source>
</reference>
<accession>A0A6J4V5Q1</accession>
<comment type="subunit">
    <text evidence="2">Homodimer.</text>
</comment>
<keyword evidence="3" id="KW-0963">Cytoplasm</keyword>
<comment type="subcellular location">
    <subcellularLocation>
        <location evidence="1">Cytoplasm</location>
    </subcellularLocation>
</comment>
<dbReference type="GO" id="GO:0046872">
    <property type="term" value="F:metal ion binding"/>
    <property type="evidence" value="ECO:0007669"/>
    <property type="project" value="UniProtKB-KW"/>
</dbReference>
<evidence type="ECO:0000256" key="1">
    <source>
        <dbReference type="ARBA" id="ARBA00004496"/>
    </source>
</evidence>